<dbReference type="EMBL" id="PGCI01000710">
    <property type="protein sequence ID" value="PLW19703.1"/>
    <property type="molecule type" value="Genomic_DNA"/>
</dbReference>
<dbReference type="EMBL" id="PGCJ01000839">
    <property type="protein sequence ID" value="PLW17989.1"/>
    <property type="molecule type" value="Genomic_DNA"/>
</dbReference>
<evidence type="ECO:0000313" key="4">
    <source>
        <dbReference type="EMBL" id="PLW53796.1"/>
    </source>
</evidence>
<dbReference type="EMBL" id="PGCI01000258">
    <property type="protein sequence ID" value="PLW31866.1"/>
    <property type="molecule type" value="Genomic_DNA"/>
</dbReference>
<keyword evidence="5" id="KW-1185">Reference proteome</keyword>
<sequence length="158" mass="18257">MPPDRSCSKGKKPIFCTACKTIKELDQFDGHQLSKRFGIKKCAEEDEKRVPTSYDAEAEKMQAMERRRDVRKIWCRPCSQKTHELLWTCSDCEQRLPRAKFAQAQLSKHKSDEDRLCKDCADLTMQKVEAVRVGEEYEADEIEKKLKNRREAGGGTQA</sequence>
<accession>A0A2N5T2I7</accession>
<dbReference type="OrthoDB" id="2496880at2759"/>
<evidence type="ECO:0000313" key="2">
    <source>
        <dbReference type="EMBL" id="PLW19703.1"/>
    </source>
</evidence>
<protein>
    <recommendedName>
        <fullName evidence="7">Stc1 domain-containing protein</fullName>
    </recommendedName>
</protein>
<name>A0A2N5T2I7_9BASI</name>
<organism evidence="2 6">
    <name type="scientific">Puccinia coronata f. sp. avenae</name>
    <dbReference type="NCBI Taxonomy" id="200324"/>
    <lineage>
        <taxon>Eukaryota</taxon>
        <taxon>Fungi</taxon>
        <taxon>Dikarya</taxon>
        <taxon>Basidiomycota</taxon>
        <taxon>Pucciniomycotina</taxon>
        <taxon>Pucciniomycetes</taxon>
        <taxon>Pucciniales</taxon>
        <taxon>Pucciniaceae</taxon>
        <taxon>Puccinia</taxon>
    </lineage>
</organism>
<gene>
    <name evidence="4" type="ORF">PCANC_03610</name>
    <name evidence="1" type="ORF">PCANC_07160</name>
    <name evidence="2" type="ORF">PCASD_13173</name>
    <name evidence="3" type="ORF">PCASD_13203</name>
</gene>
<comment type="caution">
    <text evidence="2">The sequence shown here is derived from an EMBL/GenBank/DDBJ whole genome shotgun (WGS) entry which is preliminary data.</text>
</comment>
<evidence type="ECO:0008006" key="7">
    <source>
        <dbReference type="Google" id="ProtNLM"/>
    </source>
</evidence>
<dbReference type="Proteomes" id="UP000235388">
    <property type="component" value="Unassembled WGS sequence"/>
</dbReference>
<evidence type="ECO:0000313" key="5">
    <source>
        <dbReference type="Proteomes" id="UP000235388"/>
    </source>
</evidence>
<proteinExistence type="predicted"/>
<evidence type="ECO:0000313" key="6">
    <source>
        <dbReference type="Proteomes" id="UP000235392"/>
    </source>
</evidence>
<dbReference type="AlphaFoldDB" id="A0A2N5T2I7"/>
<reference evidence="5 6" key="1">
    <citation type="submission" date="2017-11" db="EMBL/GenBank/DDBJ databases">
        <title>De novo assembly and phasing of dikaryotic genomes from two isolates of Puccinia coronata f. sp. avenae, the causal agent of oat crown rust.</title>
        <authorList>
            <person name="Miller M.E."/>
            <person name="Zhang Y."/>
            <person name="Omidvar V."/>
            <person name="Sperschneider J."/>
            <person name="Schwessinger B."/>
            <person name="Raley C."/>
            <person name="Palmer J.M."/>
            <person name="Garnica D."/>
            <person name="Upadhyaya N."/>
            <person name="Rathjen J."/>
            <person name="Taylor J.M."/>
            <person name="Park R.F."/>
            <person name="Dodds P.N."/>
            <person name="Hirsch C.D."/>
            <person name="Kianian S.F."/>
            <person name="Figueroa M."/>
        </authorList>
    </citation>
    <scope>NUCLEOTIDE SEQUENCE [LARGE SCALE GENOMIC DNA]</scope>
    <source>
        <strain evidence="1">12NC29</strain>
        <strain evidence="2">12SD80</strain>
    </source>
</reference>
<dbReference type="Proteomes" id="UP000235392">
    <property type="component" value="Unassembled WGS sequence"/>
</dbReference>
<dbReference type="EMBL" id="PGCJ01000056">
    <property type="protein sequence ID" value="PLW53796.1"/>
    <property type="molecule type" value="Genomic_DNA"/>
</dbReference>
<evidence type="ECO:0000313" key="1">
    <source>
        <dbReference type="EMBL" id="PLW17989.1"/>
    </source>
</evidence>
<evidence type="ECO:0000313" key="3">
    <source>
        <dbReference type="EMBL" id="PLW31866.1"/>
    </source>
</evidence>